<gene>
    <name evidence="1" type="ORF">S7S_17505</name>
</gene>
<accession>A0A0B4XTU6</accession>
<name>A0A0B4XTU6_9GAMM</name>
<dbReference type="EMBL" id="CP004387">
    <property type="protein sequence ID" value="AJD49913.1"/>
    <property type="molecule type" value="Genomic_DNA"/>
</dbReference>
<dbReference type="AlphaFoldDB" id="A0A0B4XTU6"/>
<keyword evidence="2" id="KW-1185">Reference proteome</keyword>
<organism evidence="1 2">
    <name type="scientific">Isoalcanivorax pacificus W11-5</name>
    <dbReference type="NCBI Taxonomy" id="391936"/>
    <lineage>
        <taxon>Bacteria</taxon>
        <taxon>Pseudomonadati</taxon>
        <taxon>Pseudomonadota</taxon>
        <taxon>Gammaproteobacteria</taxon>
        <taxon>Oceanospirillales</taxon>
        <taxon>Alcanivoracaceae</taxon>
        <taxon>Isoalcanivorax</taxon>
    </lineage>
</organism>
<dbReference type="KEGG" id="apac:S7S_17505"/>
<reference evidence="1 2" key="1">
    <citation type="journal article" date="2012" name="J. Bacteriol.">
        <title>Genome sequence of an alkane-degrading bacterium, Alcanivorax pacificus type strain W11-5, isolated from deep sea sediment.</title>
        <authorList>
            <person name="Lai Q."/>
            <person name="Shao Z."/>
        </authorList>
    </citation>
    <scope>NUCLEOTIDE SEQUENCE [LARGE SCALE GENOMIC DNA]</scope>
    <source>
        <strain evidence="1 2">W11-5</strain>
    </source>
</reference>
<dbReference type="OrthoDB" id="5242130at2"/>
<evidence type="ECO:0008006" key="3">
    <source>
        <dbReference type="Google" id="ProtNLM"/>
    </source>
</evidence>
<proteinExistence type="predicted"/>
<dbReference type="PROSITE" id="PS51257">
    <property type="entry name" value="PROKAR_LIPOPROTEIN"/>
    <property type="match status" value="1"/>
</dbReference>
<evidence type="ECO:0000313" key="1">
    <source>
        <dbReference type="EMBL" id="AJD49913.1"/>
    </source>
</evidence>
<dbReference type="HOGENOM" id="CLU_043792_0_0_6"/>
<dbReference type="STRING" id="391936.S7S_17505"/>
<sequence length="455" mass="48483">MAGKAVIVLWGMLLAACGGGGGSGGEGGMAPPPPEQRDVVFFSAHEAGGEPARLWRTDGTGPGTVRVHDSLMPDFGTTTLIAKTTLLADRHYLAGAQAGQRAGLWVTDGSAQGTSAIHSALYAGPYDVRDMVELDARIFFSAAADQGRDLWASDGTPEGTARIDGLTASGCPVNPQALRVVAGYLMFFGDVDCNGTQTLVRLDTTRNDATALWALSGSSRGEPVVLRGLWVVSVREGSSHRLLAIDPVDGARTLLLELPALGDLAIFEYLTRVGDHLYFVATETTHGRELWVTDGTFAGTRMVENKTPGPGSTQFQSVRAAAGKLVYVAPVLSSAHRIWAVDSPQAVAREVYQPPATGFSSPALHFDHEGVLYFFMVAEDMVRRLCRVDLEQGAHGCLQQRLSPALGFGMLALNDELLFIGYTNELGQELWRSDTLLGTAEIISDICPGRCNGHL</sequence>
<protein>
    <recommendedName>
        <fullName evidence="3">Lipoprotein</fullName>
    </recommendedName>
</protein>
<evidence type="ECO:0000313" key="2">
    <source>
        <dbReference type="Proteomes" id="UP000006764"/>
    </source>
</evidence>
<dbReference type="Proteomes" id="UP000006764">
    <property type="component" value="Chromosome"/>
</dbReference>